<dbReference type="AlphaFoldDB" id="A0A371DAE2"/>
<dbReference type="SUPFAM" id="SSF56112">
    <property type="entry name" value="Protein kinase-like (PK-like)"/>
    <property type="match status" value="1"/>
</dbReference>
<protein>
    <recommendedName>
        <fullName evidence="1">Fungal-type protein kinase domain-containing protein</fullName>
    </recommendedName>
</protein>
<evidence type="ECO:0000313" key="2">
    <source>
        <dbReference type="EMBL" id="RDX49501.1"/>
    </source>
</evidence>
<proteinExistence type="predicted"/>
<evidence type="ECO:0000259" key="1">
    <source>
        <dbReference type="Pfam" id="PF17667"/>
    </source>
</evidence>
<dbReference type="Pfam" id="PF17667">
    <property type="entry name" value="Pkinase_fungal"/>
    <property type="match status" value="1"/>
</dbReference>
<dbReference type="Proteomes" id="UP000256964">
    <property type="component" value="Unassembled WGS sequence"/>
</dbReference>
<dbReference type="Gene3D" id="1.10.510.10">
    <property type="entry name" value="Transferase(Phosphotransferase) domain 1"/>
    <property type="match status" value="1"/>
</dbReference>
<gene>
    <name evidence="2" type="ORF">OH76DRAFT_1403749</name>
</gene>
<dbReference type="InterPro" id="IPR040976">
    <property type="entry name" value="Pkinase_fungal"/>
</dbReference>
<keyword evidence="3" id="KW-1185">Reference proteome</keyword>
<evidence type="ECO:0000313" key="3">
    <source>
        <dbReference type="Proteomes" id="UP000256964"/>
    </source>
</evidence>
<dbReference type="OrthoDB" id="2758787at2759"/>
<feature type="domain" description="Fungal-type protein kinase" evidence="1">
    <location>
        <begin position="6"/>
        <end position="153"/>
    </location>
</feature>
<sequence>MPRASDKVPHRTSGRSFGKPLWEYSSIEQFVRAMICVLETHKFLSDNGIVLGDISAGNILIGVKYADEDRVSEEYPVEDTRAFSTDFDLPSVPLLLERDRSEQTQTKARSGDGMTGTATFMSQRVLYAAIKQMHIVRTTEDDLESFGWVVFYAVYRHALQDEEGLERMKTQLAKIKTTHSRTDTTVRQEFQDEFDSIFSATSIRDLHSKRAGPLGKHFHDLFPHLWAYTLNCDADGYGRPLAGLLLVLWAFLKSFQVSNEPYKLSDDPLLAEWEADYGQYAPRVVVGKNDHSKPSQTDVLSMLDRAMRQIAEIKASLANDMSE</sequence>
<dbReference type="EMBL" id="KZ857405">
    <property type="protein sequence ID" value="RDX49501.1"/>
    <property type="molecule type" value="Genomic_DNA"/>
</dbReference>
<name>A0A371DAE2_9APHY</name>
<accession>A0A371DAE2</accession>
<organism evidence="2 3">
    <name type="scientific">Lentinus brumalis</name>
    <dbReference type="NCBI Taxonomy" id="2498619"/>
    <lineage>
        <taxon>Eukaryota</taxon>
        <taxon>Fungi</taxon>
        <taxon>Dikarya</taxon>
        <taxon>Basidiomycota</taxon>
        <taxon>Agaricomycotina</taxon>
        <taxon>Agaricomycetes</taxon>
        <taxon>Polyporales</taxon>
        <taxon>Polyporaceae</taxon>
        <taxon>Lentinus</taxon>
    </lineage>
</organism>
<reference evidence="2 3" key="1">
    <citation type="journal article" date="2018" name="Biotechnol. Biofuels">
        <title>Integrative visual omics of the white-rot fungus Polyporus brumalis exposes the biotechnological potential of its oxidative enzymes for delignifying raw plant biomass.</title>
        <authorList>
            <person name="Miyauchi S."/>
            <person name="Rancon A."/>
            <person name="Drula E."/>
            <person name="Hage H."/>
            <person name="Chaduli D."/>
            <person name="Favel A."/>
            <person name="Grisel S."/>
            <person name="Henrissat B."/>
            <person name="Herpoel-Gimbert I."/>
            <person name="Ruiz-Duenas F.J."/>
            <person name="Chevret D."/>
            <person name="Hainaut M."/>
            <person name="Lin J."/>
            <person name="Wang M."/>
            <person name="Pangilinan J."/>
            <person name="Lipzen A."/>
            <person name="Lesage-Meessen L."/>
            <person name="Navarro D."/>
            <person name="Riley R."/>
            <person name="Grigoriev I.V."/>
            <person name="Zhou S."/>
            <person name="Raouche S."/>
            <person name="Rosso M.N."/>
        </authorList>
    </citation>
    <scope>NUCLEOTIDE SEQUENCE [LARGE SCALE GENOMIC DNA]</scope>
    <source>
        <strain evidence="2 3">BRFM 1820</strain>
    </source>
</reference>
<dbReference type="InterPro" id="IPR011009">
    <property type="entry name" value="Kinase-like_dom_sf"/>
</dbReference>